<name>A0ABS2DUS1_9BURK</name>
<protein>
    <submittedName>
        <fullName evidence="1">Uncharacterized protein</fullName>
    </submittedName>
</protein>
<organism evidence="1 2">
    <name type="scientific">Sutterella massiliensis</name>
    <dbReference type="NCBI Taxonomy" id="1816689"/>
    <lineage>
        <taxon>Bacteria</taxon>
        <taxon>Pseudomonadati</taxon>
        <taxon>Pseudomonadota</taxon>
        <taxon>Betaproteobacteria</taxon>
        <taxon>Burkholderiales</taxon>
        <taxon>Sutterellaceae</taxon>
        <taxon>Sutterella</taxon>
    </lineage>
</organism>
<dbReference type="EMBL" id="JACJJC010000057">
    <property type="protein sequence ID" value="MBM6705013.1"/>
    <property type="molecule type" value="Genomic_DNA"/>
</dbReference>
<keyword evidence="2" id="KW-1185">Reference proteome</keyword>
<comment type="caution">
    <text evidence="1">The sequence shown here is derived from an EMBL/GenBank/DDBJ whole genome shotgun (WGS) entry which is preliminary data.</text>
</comment>
<evidence type="ECO:0000313" key="2">
    <source>
        <dbReference type="Proteomes" id="UP000715095"/>
    </source>
</evidence>
<sequence>MPKEVVTAGLRSGEIAVNDHWVNKRQAAIQKLLYRLLELIMLGKLRHANSESGVSRRTKDYVDQVILAARFTDIEEDIRRVPVHHAGRVLEALAGKERCGKRYQNLHVYARARPQCSTAL</sequence>
<evidence type="ECO:0000313" key="1">
    <source>
        <dbReference type="EMBL" id="MBM6705013.1"/>
    </source>
</evidence>
<proteinExistence type="predicted"/>
<gene>
    <name evidence="1" type="ORF">H6A60_11100</name>
</gene>
<dbReference type="RefSeq" id="WP_205104615.1">
    <property type="nucleotide sequence ID" value="NZ_JACJJC010000057.1"/>
</dbReference>
<dbReference type="Proteomes" id="UP000715095">
    <property type="component" value="Unassembled WGS sequence"/>
</dbReference>
<reference evidence="1 2" key="1">
    <citation type="journal article" date="2021" name="Sci. Rep.">
        <title>The distribution of antibiotic resistance genes in chicken gut microbiota commensals.</title>
        <authorList>
            <person name="Juricova H."/>
            <person name="Matiasovicova J."/>
            <person name="Kubasova T."/>
            <person name="Cejkova D."/>
            <person name="Rychlik I."/>
        </authorList>
    </citation>
    <scope>NUCLEOTIDE SEQUENCE [LARGE SCALE GENOMIC DNA]</scope>
    <source>
        <strain evidence="1 2">An829</strain>
    </source>
</reference>
<accession>A0ABS2DUS1</accession>